<reference evidence="1 2" key="1">
    <citation type="submission" date="2024-06" db="EMBL/GenBank/DDBJ databases">
        <authorList>
            <person name="Kraege A."/>
            <person name="Thomma B."/>
        </authorList>
    </citation>
    <scope>NUCLEOTIDE SEQUENCE [LARGE SCALE GENOMIC DNA]</scope>
</reference>
<sequence length="299" mass="34011">MLLTYRDLLRDIFFCITFQWTARRLPVLQLVLHTIQDYPTNTTVCLITNEPERLRTVLKHWNFDRVTVCGEERTLGHAFQLAWVHREVMETVFQRDDHSLFIYQEDDLGLSWPALEAWAHDETLLVPMGLHRGFVRVQPSQWDGTLITMDQLTNTSLGAGTTISIPHASKHPDGEGSTSHFVHLAGPYMAMWLASRPQLETWQKSPQWSAQRNGYHGNPSREDAAQGLYGMQGDHFVHKAGLTGFRQTVVVPYDAAMRQVLPIATITHLDIWESRCSTNEPQVPGSGHCTIPFAEILVD</sequence>
<proteinExistence type="predicted"/>
<name>A0ABP1FW75_9CHLO</name>
<evidence type="ECO:0000313" key="2">
    <source>
        <dbReference type="Proteomes" id="UP001497392"/>
    </source>
</evidence>
<organism evidence="1 2">
    <name type="scientific">Coccomyxa viridis</name>
    <dbReference type="NCBI Taxonomy" id="1274662"/>
    <lineage>
        <taxon>Eukaryota</taxon>
        <taxon>Viridiplantae</taxon>
        <taxon>Chlorophyta</taxon>
        <taxon>core chlorophytes</taxon>
        <taxon>Trebouxiophyceae</taxon>
        <taxon>Trebouxiophyceae incertae sedis</taxon>
        <taxon>Coccomyxaceae</taxon>
        <taxon>Coccomyxa</taxon>
    </lineage>
</organism>
<evidence type="ECO:0000313" key="1">
    <source>
        <dbReference type="EMBL" id="CAL5224154.1"/>
    </source>
</evidence>
<gene>
    <name evidence="1" type="primary">g6791</name>
    <name evidence="1" type="ORF">VP750_LOCUS5813</name>
</gene>
<accession>A0ABP1FW75</accession>
<dbReference type="EMBL" id="CAXHTA020000010">
    <property type="protein sequence ID" value="CAL5224154.1"/>
    <property type="molecule type" value="Genomic_DNA"/>
</dbReference>
<comment type="caution">
    <text evidence="1">The sequence shown here is derived from an EMBL/GenBank/DDBJ whole genome shotgun (WGS) entry which is preliminary data.</text>
</comment>
<protein>
    <submittedName>
        <fullName evidence="1">G6791 protein</fullName>
    </submittedName>
</protein>
<dbReference type="Proteomes" id="UP001497392">
    <property type="component" value="Unassembled WGS sequence"/>
</dbReference>
<keyword evidence="2" id="KW-1185">Reference proteome</keyword>